<keyword evidence="1" id="KW-1133">Transmembrane helix</keyword>
<sequence>MKTPTVLMALAVAFESVAASSDYSNSTDTTSNPNNVVLDGAYETTGASPPANLPVWKSKIQPTCEASVVFTVDWSAKFGAVQLSTVRFEWGTRPAGNVTLSAINNGVSNLTPAILTANSTDGYYYLNAESTGMTPTATAAKLTFTNLKAGTDNTCYVDLADIDAYPLYVPSAALGVTNRTTGPTGTNSGVAPALASGSVFAIVAVLVSSVFL</sequence>
<evidence type="ECO:0000313" key="4">
    <source>
        <dbReference type="Proteomes" id="UP000319731"/>
    </source>
</evidence>
<dbReference type="RefSeq" id="XP_031024881.1">
    <property type="nucleotide sequence ID" value="XM_031169114.1"/>
</dbReference>
<keyword evidence="1" id="KW-0812">Transmembrane</keyword>
<dbReference type="GeneID" id="42004411"/>
<protein>
    <submittedName>
        <fullName evidence="3">Uncharacterized protein</fullName>
    </submittedName>
</protein>
<organism evidence="3 4">
    <name type="scientific">Synchytrium microbalum</name>
    <dbReference type="NCBI Taxonomy" id="1806994"/>
    <lineage>
        <taxon>Eukaryota</taxon>
        <taxon>Fungi</taxon>
        <taxon>Fungi incertae sedis</taxon>
        <taxon>Chytridiomycota</taxon>
        <taxon>Chytridiomycota incertae sedis</taxon>
        <taxon>Chytridiomycetes</taxon>
        <taxon>Synchytriales</taxon>
        <taxon>Synchytriaceae</taxon>
        <taxon>Synchytrium</taxon>
    </lineage>
</organism>
<feature type="chain" id="PRO_5021443945" evidence="2">
    <location>
        <begin position="20"/>
        <end position="212"/>
    </location>
</feature>
<comment type="caution">
    <text evidence="3">The sequence shown here is derived from an EMBL/GenBank/DDBJ whole genome shotgun (WGS) entry which is preliminary data.</text>
</comment>
<accession>A0A507C4K5</accession>
<feature type="signal peptide" evidence="2">
    <location>
        <begin position="1"/>
        <end position="19"/>
    </location>
</feature>
<reference evidence="3 4" key="1">
    <citation type="journal article" date="2019" name="Sci. Rep.">
        <title>Comparative genomics of chytrid fungi reveal insights into the obligate biotrophic and pathogenic lifestyle of Synchytrium endobioticum.</title>
        <authorList>
            <person name="van de Vossenberg B.T.L.H."/>
            <person name="Warris S."/>
            <person name="Nguyen H.D.T."/>
            <person name="van Gent-Pelzer M.P.E."/>
            <person name="Joly D.L."/>
            <person name="van de Geest H.C."/>
            <person name="Bonants P.J.M."/>
            <person name="Smith D.S."/>
            <person name="Levesque C.A."/>
            <person name="van der Lee T.A.J."/>
        </authorList>
    </citation>
    <scope>NUCLEOTIDE SEQUENCE [LARGE SCALE GENOMIC DNA]</scope>
    <source>
        <strain evidence="3 4">JEL517</strain>
    </source>
</reference>
<feature type="transmembrane region" description="Helical" evidence="1">
    <location>
        <begin position="189"/>
        <end position="211"/>
    </location>
</feature>
<dbReference type="AlphaFoldDB" id="A0A507C4K5"/>
<keyword evidence="2" id="KW-0732">Signal</keyword>
<evidence type="ECO:0000313" key="3">
    <source>
        <dbReference type="EMBL" id="TPX34039.1"/>
    </source>
</evidence>
<evidence type="ECO:0000256" key="2">
    <source>
        <dbReference type="SAM" id="SignalP"/>
    </source>
</evidence>
<evidence type="ECO:0000256" key="1">
    <source>
        <dbReference type="SAM" id="Phobius"/>
    </source>
</evidence>
<proteinExistence type="predicted"/>
<keyword evidence="1" id="KW-0472">Membrane</keyword>
<name>A0A507C4K5_9FUNG</name>
<keyword evidence="4" id="KW-1185">Reference proteome</keyword>
<dbReference type="Proteomes" id="UP000319731">
    <property type="component" value="Unassembled WGS sequence"/>
</dbReference>
<dbReference type="EMBL" id="QEAO01000016">
    <property type="protein sequence ID" value="TPX34039.1"/>
    <property type="molecule type" value="Genomic_DNA"/>
</dbReference>
<gene>
    <name evidence="3" type="ORF">SmJEL517_g03186</name>
</gene>